<dbReference type="EMBL" id="CM000363">
    <property type="protein sequence ID" value="EDX09959.1"/>
    <property type="molecule type" value="Genomic_DNA"/>
</dbReference>
<keyword evidence="2" id="KW-1185">Reference proteome</keyword>
<accession>B4QP61</accession>
<dbReference type="Proteomes" id="UP000000304">
    <property type="component" value="Chromosome 3L"/>
</dbReference>
<protein>
    <submittedName>
        <fullName evidence="1">GD14236</fullName>
    </submittedName>
</protein>
<sequence>MREKYEKASLTEQIQWTCNPKEAGDGEATEDTEDAVDESGRLANTGSVFVTGGKGCPT</sequence>
<evidence type="ECO:0000313" key="2">
    <source>
        <dbReference type="Proteomes" id="UP000000304"/>
    </source>
</evidence>
<organism evidence="1 2">
    <name type="scientific">Drosophila simulans</name>
    <name type="common">Fruit fly</name>
    <dbReference type="NCBI Taxonomy" id="7240"/>
    <lineage>
        <taxon>Eukaryota</taxon>
        <taxon>Metazoa</taxon>
        <taxon>Ecdysozoa</taxon>
        <taxon>Arthropoda</taxon>
        <taxon>Hexapoda</taxon>
        <taxon>Insecta</taxon>
        <taxon>Pterygota</taxon>
        <taxon>Neoptera</taxon>
        <taxon>Endopterygota</taxon>
        <taxon>Diptera</taxon>
        <taxon>Brachycera</taxon>
        <taxon>Muscomorpha</taxon>
        <taxon>Ephydroidea</taxon>
        <taxon>Drosophilidae</taxon>
        <taxon>Drosophila</taxon>
        <taxon>Sophophora</taxon>
    </lineage>
</organism>
<reference evidence="1 2" key="1">
    <citation type="journal article" date="2007" name="Nature">
        <title>Evolution of genes and genomes on the Drosophila phylogeny.</title>
        <authorList>
            <consortium name="Drosophila 12 Genomes Consortium"/>
            <person name="Clark A.G."/>
            <person name="Eisen M.B."/>
            <person name="Smith D.R."/>
            <person name="Bergman C.M."/>
            <person name="Oliver B."/>
            <person name="Markow T.A."/>
            <person name="Kaufman T.C."/>
            <person name="Kellis M."/>
            <person name="Gelbart W."/>
            <person name="Iyer V.N."/>
            <person name="Pollard D.A."/>
            <person name="Sackton T.B."/>
            <person name="Larracuente A.M."/>
            <person name="Singh N.D."/>
            <person name="Abad J.P."/>
            <person name="Abt D.N."/>
            <person name="Adryan B."/>
            <person name="Aguade M."/>
            <person name="Akashi H."/>
            <person name="Anderson W.W."/>
            <person name="Aquadro C.F."/>
            <person name="Ardell D.H."/>
            <person name="Arguello R."/>
            <person name="Artieri C.G."/>
            <person name="Barbash D.A."/>
            <person name="Barker D."/>
            <person name="Barsanti P."/>
            <person name="Batterham P."/>
            <person name="Batzoglou S."/>
            <person name="Begun D."/>
            <person name="Bhutkar A."/>
            <person name="Blanco E."/>
            <person name="Bosak S.A."/>
            <person name="Bradley R.K."/>
            <person name="Brand A.D."/>
            <person name="Brent M.R."/>
            <person name="Brooks A.N."/>
            <person name="Brown R.H."/>
            <person name="Butlin R.K."/>
            <person name="Caggese C."/>
            <person name="Calvi B.R."/>
            <person name="Bernardo de Carvalho A."/>
            <person name="Caspi A."/>
            <person name="Castrezana S."/>
            <person name="Celniker S.E."/>
            <person name="Chang J.L."/>
            <person name="Chapple C."/>
            <person name="Chatterji S."/>
            <person name="Chinwalla A."/>
            <person name="Civetta A."/>
            <person name="Clifton S.W."/>
            <person name="Comeron J.M."/>
            <person name="Costello J.C."/>
            <person name="Coyne J.A."/>
            <person name="Daub J."/>
            <person name="David R.G."/>
            <person name="Delcher A.L."/>
            <person name="Delehaunty K."/>
            <person name="Do C.B."/>
            <person name="Ebling H."/>
            <person name="Edwards K."/>
            <person name="Eickbush T."/>
            <person name="Evans J.D."/>
            <person name="Filipski A."/>
            <person name="Findeiss S."/>
            <person name="Freyhult E."/>
            <person name="Fulton L."/>
            <person name="Fulton R."/>
            <person name="Garcia A.C."/>
            <person name="Gardiner A."/>
            <person name="Garfield D.A."/>
            <person name="Garvin B.E."/>
            <person name="Gibson G."/>
            <person name="Gilbert D."/>
            <person name="Gnerre S."/>
            <person name="Godfrey J."/>
            <person name="Good R."/>
            <person name="Gotea V."/>
            <person name="Gravely B."/>
            <person name="Greenberg A.J."/>
            <person name="Griffiths-Jones S."/>
            <person name="Gross S."/>
            <person name="Guigo R."/>
            <person name="Gustafson E.A."/>
            <person name="Haerty W."/>
            <person name="Hahn M.W."/>
            <person name="Halligan D.L."/>
            <person name="Halpern A.L."/>
            <person name="Halter G.M."/>
            <person name="Han M.V."/>
            <person name="Heger A."/>
            <person name="Hillier L."/>
            <person name="Hinrichs A.S."/>
            <person name="Holmes I."/>
            <person name="Hoskins R.A."/>
            <person name="Hubisz M.J."/>
            <person name="Hultmark D."/>
            <person name="Huntley M.A."/>
            <person name="Jaffe D.B."/>
            <person name="Jagadeeshan S."/>
            <person name="Jeck W.R."/>
            <person name="Johnson J."/>
            <person name="Jones C.D."/>
            <person name="Jordan W.C."/>
            <person name="Karpen G.H."/>
            <person name="Kataoka E."/>
            <person name="Keightley P.D."/>
            <person name="Kheradpour P."/>
            <person name="Kirkness E.F."/>
            <person name="Koerich L.B."/>
            <person name="Kristiansen K."/>
            <person name="Kudrna D."/>
            <person name="Kulathinal R.J."/>
            <person name="Kumar S."/>
            <person name="Kwok R."/>
            <person name="Lander E."/>
            <person name="Langley C.H."/>
            <person name="Lapoint R."/>
            <person name="Lazzaro B.P."/>
            <person name="Lee S.J."/>
            <person name="Levesque L."/>
            <person name="Li R."/>
            <person name="Lin C.F."/>
            <person name="Lin M.F."/>
            <person name="Lindblad-Toh K."/>
            <person name="Llopart A."/>
            <person name="Long M."/>
            <person name="Low L."/>
            <person name="Lozovsky E."/>
            <person name="Lu J."/>
            <person name="Luo M."/>
            <person name="Machado C.A."/>
            <person name="Makalowski W."/>
            <person name="Marzo M."/>
            <person name="Matsuda M."/>
            <person name="Matzkin L."/>
            <person name="McAllister B."/>
            <person name="McBride C.S."/>
            <person name="McKernan B."/>
            <person name="McKernan K."/>
            <person name="Mendez-Lago M."/>
            <person name="Minx P."/>
            <person name="Mollenhauer M.U."/>
            <person name="Montooth K."/>
            <person name="Mount S.M."/>
            <person name="Mu X."/>
            <person name="Myers E."/>
            <person name="Negre B."/>
            <person name="Newfeld S."/>
            <person name="Nielsen R."/>
            <person name="Noor M.A."/>
            <person name="O'Grady P."/>
            <person name="Pachter L."/>
            <person name="Papaceit M."/>
            <person name="Parisi M.J."/>
            <person name="Parisi M."/>
            <person name="Parts L."/>
            <person name="Pedersen J.S."/>
            <person name="Pesole G."/>
            <person name="Phillippy A.M."/>
            <person name="Ponting C.P."/>
            <person name="Pop M."/>
            <person name="Porcelli D."/>
            <person name="Powell J.R."/>
            <person name="Prohaska S."/>
            <person name="Pruitt K."/>
            <person name="Puig M."/>
            <person name="Quesneville H."/>
            <person name="Ram K.R."/>
            <person name="Rand D."/>
            <person name="Rasmussen M.D."/>
            <person name="Reed L.K."/>
            <person name="Reenan R."/>
            <person name="Reily A."/>
            <person name="Remington K.A."/>
            <person name="Rieger T.T."/>
            <person name="Ritchie M.G."/>
            <person name="Robin C."/>
            <person name="Rogers Y.H."/>
            <person name="Rohde C."/>
            <person name="Rozas J."/>
            <person name="Rubenfield M.J."/>
            <person name="Ruiz A."/>
            <person name="Russo S."/>
            <person name="Salzberg S.L."/>
            <person name="Sanchez-Gracia A."/>
            <person name="Saranga D.J."/>
            <person name="Sato H."/>
            <person name="Schaeffer S.W."/>
            <person name="Schatz M.C."/>
            <person name="Schlenke T."/>
            <person name="Schwartz R."/>
            <person name="Segarra C."/>
            <person name="Singh R.S."/>
            <person name="Sirot L."/>
            <person name="Sirota M."/>
            <person name="Sisneros N.B."/>
            <person name="Smith C.D."/>
            <person name="Smith T.F."/>
            <person name="Spieth J."/>
            <person name="Stage D.E."/>
            <person name="Stark A."/>
            <person name="Stephan W."/>
            <person name="Strausberg R.L."/>
            <person name="Strempel S."/>
            <person name="Sturgill D."/>
            <person name="Sutton G."/>
            <person name="Sutton G.G."/>
            <person name="Tao W."/>
            <person name="Teichmann S."/>
            <person name="Tobari Y.N."/>
            <person name="Tomimura Y."/>
            <person name="Tsolas J.M."/>
            <person name="Valente V.L."/>
            <person name="Venter E."/>
            <person name="Venter J.C."/>
            <person name="Vicario S."/>
            <person name="Vieira F.G."/>
            <person name="Vilella A.J."/>
            <person name="Villasante A."/>
            <person name="Walenz B."/>
            <person name="Wang J."/>
            <person name="Wasserman M."/>
            <person name="Watts T."/>
            <person name="Wilson D."/>
            <person name="Wilson R.K."/>
            <person name="Wing R.A."/>
            <person name="Wolfner M.F."/>
            <person name="Wong A."/>
            <person name="Wong G.K."/>
            <person name="Wu C.I."/>
            <person name="Wu G."/>
            <person name="Yamamoto D."/>
            <person name="Yang H.P."/>
            <person name="Yang S.P."/>
            <person name="Yorke J.A."/>
            <person name="Yoshida K."/>
            <person name="Zdobnov E."/>
            <person name="Zhang P."/>
            <person name="Zhang Y."/>
            <person name="Zimin A.V."/>
            <person name="Baldwin J."/>
            <person name="Abdouelleil A."/>
            <person name="Abdulkadir J."/>
            <person name="Abebe A."/>
            <person name="Abera B."/>
            <person name="Abreu J."/>
            <person name="Acer S.C."/>
            <person name="Aftuck L."/>
            <person name="Alexander A."/>
            <person name="An P."/>
            <person name="Anderson E."/>
            <person name="Anderson S."/>
            <person name="Arachi H."/>
            <person name="Azer M."/>
            <person name="Bachantsang P."/>
            <person name="Barry A."/>
            <person name="Bayul T."/>
            <person name="Berlin A."/>
            <person name="Bessette D."/>
            <person name="Bloom T."/>
            <person name="Blye J."/>
            <person name="Boguslavskiy L."/>
            <person name="Bonnet C."/>
            <person name="Boukhgalter B."/>
            <person name="Bourzgui I."/>
            <person name="Brown A."/>
            <person name="Cahill P."/>
            <person name="Channer S."/>
            <person name="Cheshatsang Y."/>
            <person name="Chuda L."/>
            <person name="Citroen M."/>
            <person name="Collymore A."/>
            <person name="Cooke P."/>
            <person name="Costello M."/>
            <person name="D'Aco K."/>
            <person name="Daza R."/>
            <person name="De Haan G."/>
            <person name="DeGray S."/>
            <person name="DeMaso C."/>
            <person name="Dhargay N."/>
            <person name="Dooley K."/>
            <person name="Dooley E."/>
            <person name="Doricent M."/>
            <person name="Dorje P."/>
            <person name="Dorjee K."/>
            <person name="Dupes A."/>
            <person name="Elong R."/>
            <person name="Falk J."/>
            <person name="Farina A."/>
            <person name="Faro S."/>
            <person name="Ferguson D."/>
            <person name="Fisher S."/>
            <person name="Foley C.D."/>
            <person name="Franke A."/>
            <person name="Friedrich D."/>
            <person name="Gadbois L."/>
            <person name="Gearin G."/>
            <person name="Gearin C.R."/>
            <person name="Giannoukos G."/>
            <person name="Goode T."/>
            <person name="Graham J."/>
            <person name="Grandbois E."/>
            <person name="Grewal S."/>
            <person name="Gyaltsen K."/>
            <person name="Hafez N."/>
            <person name="Hagos B."/>
            <person name="Hall J."/>
            <person name="Henson C."/>
            <person name="Hollinger A."/>
            <person name="Honan T."/>
            <person name="Huard M.D."/>
            <person name="Hughes L."/>
            <person name="Hurhula B."/>
            <person name="Husby M.E."/>
            <person name="Kamat A."/>
            <person name="Kanga B."/>
            <person name="Kashin S."/>
            <person name="Khazanovich D."/>
            <person name="Kisner P."/>
            <person name="Lance K."/>
            <person name="Lara M."/>
            <person name="Lee W."/>
            <person name="Lennon N."/>
            <person name="Letendre F."/>
            <person name="LeVine R."/>
            <person name="Lipovsky A."/>
            <person name="Liu X."/>
            <person name="Liu J."/>
            <person name="Liu S."/>
            <person name="Lokyitsang T."/>
            <person name="Lokyitsang Y."/>
            <person name="Lubonja R."/>
            <person name="Lui A."/>
            <person name="MacDonald P."/>
            <person name="Magnisalis V."/>
            <person name="Maru K."/>
            <person name="Matthews C."/>
            <person name="McCusker W."/>
            <person name="McDonough S."/>
            <person name="Mehta T."/>
            <person name="Meldrim J."/>
            <person name="Meneus L."/>
            <person name="Mihai O."/>
            <person name="Mihalev A."/>
            <person name="Mihova T."/>
            <person name="Mittelman R."/>
            <person name="Mlenga V."/>
            <person name="Montmayeur A."/>
            <person name="Mulrain L."/>
            <person name="Navidi A."/>
            <person name="Naylor J."/>
            <person name="Negash T."/>
            <person name="Nguyen T."/>
            <person name="Nguyen N."/>
            <person name="Nicol R."/>
            <person name="Norbu C."/>
            <person name="Norbu N."/>
            <person name="Novod N."/>
            <person name="O'Neill B."/>
            <person name="Osman S."/>
            <person name="Markiewicz E."/>
            <person name="Oyono O.L."/>
            <person name="Patti C."/>
            <person name="Phunkhang P."/>
            <person name="Pierre F."/>
            <person name="Priest M."/>
            <person name="Raghuraman S."/>
            <person name="Rege F."/>
            <person name="Reyes R."/>
            <person name="Rise C."/>
            <person name="Rogov P."/>
            <person name="Ross K."/>
            <person name="Ryan E."/>
            <person name="Settipalli S."/>
            <person name="Shea T."/>
            <person name="Sherpa N."/>
            <person name="Shi L."/>
            <person name="Shih D."/>
            <person name="Sparrow T."/>
            <person name="Spaulding J."/>
            <person name="Stalker J."/>
            <person name="Stange-Thomann N."/>
            <person name="Stavropoulos S."/>
            <person name="Stone C."/>
            <person name="Strader C."/>
            <person name="Tesfaye S."/>
            <person name="Thomson T."/>
            <person name="Thoulutsang Y."/>
            <person name="Thoulutsang D."/>
            <person name="Topham K."/>
            <person name="Topping I."/>
            <person name="Tsamla T."/>
            <person name="Vassiliev H."/>
            <person name="Vo A."/>
            <person name="Wangchuk T."/>
            <person name="Wangdi T."/>
            <person name="Weiand M."/>
            <person name="Wilkinson J."/>
            <person name="Wilson A."/>
            <person name="Yadav S."/>
            <person name="Young G."/>
            <person name="Yu Q."/>
            <person name="Zembek L."/>
            <person name="Zhong D."/>
            <person name="Zimmer A."/>
            <person name="Zwirko Z."/>
            <person name="Jaffe D.B."/>
            <person name="Alvarez P."/>
            <person name="Brockman W."/>
            <person name="Butler J."/>
            <person name="Chin C."/>
            <person name="Gnerre S."/>
            <person name="Grabherr M."/>
            <person name="Kleber M."/>
            <person name="Mauceli E."/>
            <person name="MacCallum I."/>
        </authorList>
    </citation>
    <scope>NUCLEOTIDE SEQUENCE [LARGE SCALE GENOMIC DNA]</scope>
    <source>
        <strain evidence="2">white501</strain>
    </source>
</reference>
<name>B4QP61_DROSI</name>
<dbReference type="AlphaFoldDB" id="B4QP61"/>
<gene>
    <name evidence="1" type="primary">Dsim\GD14236</name>
    <name evidence="1" type="ORF">Dsim_GD14236</name>
</gene>
<evidence type="ECO:0000313" key="1">
    <source>
        <dbReference type="EMBL" id="EDX09959.1"/>
    </source>
</evidence>
<dbReference type="HOGENOM" id="CLU_2981294_0_0_1"/>
<proteinExistence type="predicted"/>